<keyword evidence="1" id="KW-0472">Membrane</keyword>
<keyword evidence="1" id="KW-0812">Transmembrane</keyword>
<evidence type="ECO:0000256" key="1">
    <source>
        <dbReference type="SAM" id="Phobius"/>
    </source>
</evidence>
<protein>
    <submittedName>
        <fullName evidence="2">Uncharacterized protein</fullName>
    </submittedName>
</protein>
<dbReference type="RefSeq" id="WP_316435392.1">
    <property type="nucleotide sequence ID" value="NZ_CP053586.1"/>
</dbReference>
<sequence length="80" mass="9049">MQTNFVSFYLLTAGLFFGILLAAFWLDGSTSKRHKLSWMIVLVGALFWGVVVPLAVLERSRKLFRHRVVAARPSQLGRLS</sequence>
<gene>
    <name evidence="2" type="ORF">HJG54_12975</name>
</gene>
<feature type="transmembrane region" description="Helical" evidence="1">
    <location>
        <begin position="7"/>
        <end position="26"/>
    </location>
</feature>
<organism evidence="2">
    <name type="scientific">Leptolyngbya sp. NK1-12</name>
    <dbReference type="NCBI Taxonomy" id="2547451"/>
    <lineage>
        <taxon>Bacteria</taxon>
        <taxon>Bacillati</taxon>
        <taxon>Cyanobacteriota</taxon>
        <taxon>Cyanophyceae</taxon>
        <taxon>Leptolyngbyales</taxon>
        <taxon>Leptolyngbyaceae</taxon>
        <taxon>Leptolyngbya group</taxon>
        <taxon>Leptolyngbya</taxon>
    </lineage>
</organism>
<name>A0AA96WCA9_9CYAN</name>
<dbReference type="EMBL" id="CP053586">
    <property type="protein sequence ID" value="WNZ23677.1"/>
    <property type="molecule type" value="Genomic_DNA"/>
</dbReference>
<reference evidence="2" key="1">
    <citation type="submission" date="2020-05" db="EMBL/GenBank/DDBJ databases">
        <authorList>
            <person name="Zhu T."/>
            <person name="Keshari N."/>
            <person name="Lu X."/>
        </authorList>
    </citation>
    <scope>NUCLEOTIDE SEQUENCE</scope>
    <source>
        <strain evidence="2">NK1-12</strain>
    </source>
</reference>
<keyword evidence="1" id="KW-1133">Transmembrane helix</keyword>
<dbReference type="AlphaFoldDB" id="A0AA96WCA9"/>
<evidence type="ECO:0000313" key="2">
    <source>
        <dbReference type="EMBL" id="WNZ23677.1"/>
    </source>
</evidence>
<proteinExistence type="predicted"/>
<accession>A0AA96WCA9</accession>
<feature type="transmembrane region" description="Helical" evidence="1">
    <location>
        <begin position="38"/>
        <end position="57"/>
    </location>
</feature>